<evidence type="ECO:0000313" key="3">
    <source>
        <dbReference type="Proteomes" id="UP001367508"/>
    </source>
</evidence>
<proteinExistence type="predicted"/>
<sequence length="73" mass="8305">MSIDSPQVRWLQFGYALFSLAWYAPRSIFFFVIKLAKVFFEGEINRLEGGSVDDAEEESISGLTGEQILSRLK</sequence>
<keyword evidence="3" id="KW-1185">Reference proteome</keyword>
<protein>
    <submittedName>
        <fullName evidence="2">Uncharacterized protein</fullName>
    </submittedName>
</protein>
<accession>A0AAN9MX51</accession>
<dbReference type="EMBL" id="JAYMYQ010000001">
    <property type="protein sequence ID" value="KAK7359138.1"/>
    <property type="molecule type" value="Genomic_DNA"/>
</dbReference>
<feature type="transmembrane region" description="Helical" evidence="1">
    <location>
        <begin position="12"/>
        <end position="33"/>
    </location>
</feature>
<keyword evidence="1" id="KW-0812">Transmembrane</keyword>
<dbReference type="Proteomes" id="UP001367508">
    <property type="component" value="Unassembled WGS sequence"/>
</dbReference>
<name>A0AAN9MX51_CANGL</name>
<dbReference type="AlphaFoldDB" id="A0AAN9MX51"/>
<evidence type="ECO:0000313" key="2">
    <source>
        <dbReference type="EMBL" id="KAK7359138.1"/>
    </source>
</evidence>
<reference evidence="2 3" key="1">
    <citation type="submission" date="2024-01" db="EMBL/GenBank/DDBJ databases">
        <title>The genomes of 5 underutilized Papilionoideae crops provide insights into root nodulation and disease resistanc.</title>
        <authorList>
            <person name="Jiang F."/>
        </authorList>
    </citation>
    <scope>NUCLEOTIDE SEQUENCE [LARGE SCALE GENOMIC DNA]</scope>
    <source>
        <strain evidence="2">LVBAO_FW01</strain>
        <tissue evidence="2">Leaves</tissue>
    </source>
</reference>
<organism evidence="2 3">
    <name type="scientific">Canavalia gladiata</name>
    <name type="common">Sword bean</name>
    <name type="synonym">Dolichos gladiatus</name>
    <dbReference type="NCBI Taxonomy" id="3824"/>
    <lineage>
        <taxon>Eukaryota</taxon>
        <taxon>Viridiplantae</taxon>
        <taxon>Streptophyta</taxon>
        <taxon>Embryophyta</taxon>
        <taxon>Tracheophyta</taxon>
        <taxon>Spermatophyta</taxon>
        <taxon>Magnoliopsida</taxon>
        <taxon>eudicotyledons</taxon>
        <taxon>Gunneridae</taxon>
        <taxon>Pentapetalae</taxon>
        <taxon>rosids</taxon>
        <taxon>fabids</taxon>
        <taxon>Fabales</taxon>
        <taxon>Fabaceae</taxon>
        <taxon>Papilionoideae</taxon>
        <taxon>50 kb inversion clade</taxon>
        <taxon>NPAAA clade</taxon>
        <taxon>indigoferoid/millettioid clade</taxon>
        <taxon>Phaseoleae</taxon>
        <taxon>Canavalia</taxon>
    </lineage>
</organism>
<evidence type="ECO:0000256" key="1">
    <source>
        <dbReference type="SAM" id="Phobius"/>
    </source>
</evidence>
<gene>
    <name evidence="2" type="ORF">VNO77_01085</name>
</gene>
<keyword evidence="1" id="KW-1133">Transmembrane helix</keyword>
<keyword evidence="1" id="KW-0472">Membrane</keyword>
<comment type="caution">
    <text evidence="2">The sequence shown here is derived from an EMBL/GenBank/DDBJ whole genome shotgun (WGS) entry which is preliminary data.</text>
</comment>